<reference evidence="3 4" key="1">
    <citation type="submission" date="2017-07" db="EMBL/GenBank/DDBJ databases">
        <title>Phenotypical and genomic characterization of a clinical isolate of Shewanella bicestrii sp. nov. producing an extended-spectrum beta-lactamase and a new oxacillinase variant.</title>
        <authorList>
            <person name="Jousset A.B."/>
            <person name="Bonnin R.A."/>
            <person name="Girlich D."/>
            <person name="Dabos L."/>
            <person name="Potron A."/>
            <person name="Dortet L."/>
            <person name="Glaser P."/>
            <person name="Naas T."/>
        </authorList>
    </citation>
    <scope>NUCLEOTIDE SEQUENCE [LARGE SCALE GENOMIC DNA]</scope>
    <source>
        <strain evidence="3 4">JAB-1</strain>
    </source>
</reference>
<evidence type="ECO:0000313" key="4">
    <source>
        <dbReference type="Proteomes" id="UP000198367"/>
    </source>
</evidence>
<comment type="similarity">
    <text evidence="1">Belongs to the short-chain dehydrogenases/reductases (SDR) family.</text>
</comment>
<keyword evidence="4" id="KW-1185">Reference proteome</keyword>
<dbReference type="PANTHER" id="PTHR42901">
    <property type="entry name" value="ALCOHOL DEHYDROGENASE"/>
    <property type="match status" value="1"/>
</dbReference>
<protein>
    <submittedName>
        <fullName evidence="3">Short-chain dehydrogenase</fullName>
    </submittedName>
</protein>
<dbReference type="InterPro" id="IPR020904">
    <property type="entry name" value="Sc_DH/Rdtase_CS"/>
</dbReference>
<name>A0A220UR22_9GAMM</name>
<dbReference type="Gene3D" id="3.40.50.720">
    <property type="entry name" value="NAD(P)-binding Rossmann-like Domain"/>
    <property type="match status" value="1"/>
</dbReference>
<evidence type="ECO:0000256" key="2">
    <source>
        <dbReference type="ARBA" id="ARBA00023002"/>
    </source>
</evidence>
<dbReference type="PROSITE" id="PS00061">
    <property type="entry name" value="ADH_SHORT"/>
    <property type="match status" value="1"/>
</dbReference>
<dbReference type="Pfam" id="PF00106">
    <property type="entry name" value="adh_short"/>
    <property type="match status" value="1"/>
</dbReference>
<dbReference type="AlphaFoldDB" id="A0A220UR22"/>
<sequence>MILITGASSGLGAALAALYAKDNQALTLTGRDANRLHTVANALSPFSTQSISAISADLADEASVEALFDGLTDTPNTVIHCAGSGYFGALETQGASEIQALLNNNVTSTILLVRELVKRYKQQAVQVVIVMSTAALAAKAGESTYCAAKWAVRGFIESVRLELKQSPMKLIAVYPGGMDTGFWPSSGKSLDTSSFMSADEAAGMLKQALLATEHGYIADITIQRG</sequence>
<organism evidence="3 4">
    <name type="scientific">Shewanella bicestrii</name>
    <dbReference type="NCBI Taxonomy" id="2018305"/>
    <lineage>
        <taxon>Bacteria</taxon>
        <taxon>Pseudomonadati</taxon>
        <taxon>Pseudomonadota</taxon>
        <taxon>Gammaproteobacteria</taxon>
        <taxon>Alteromonadales</taxon>
        <taxon>Shewanellaceae</taxon>
        <taxon>Shewanella</taxon>
    </lineage>
</organism>
<keyword evidence="2" id="KW-0560">Oxidoreductase</keyword>
<dbReference type="PRINTS" id="PR00081">
    <property type="entry name" value="GDHRDH"/>
</dbReference>
<dbReference type="RefSeq" id="WP_089068570.1">
    <property type="nucleotide sequence ID" value="NZ_CP022358.1"/>
</dbReference>
<dbReference type="PANTHER" id="PTHR42901:SF1">
    <property type="entry name" value="ALCOHOL DEHYDROGENASE"/>
    <property type="match status" value="1"/>
</dbReference>
<dbReference type="EMBL" id="CP022358">
    <property type="protein sequence ID" value="ASK70657.1"/>
    <property type="molecule type" value="Genomic_DNA"/>
</dbReference>
<dbReference type="InterPro" id="IPR002347">
    <property type="entry name" value="SDR_fam"/>
</dbReference>
<dbReference type="KEGG" id="sbj:CF168_18280"/>
<evidence type="ECO:0000313" key="3">
    <source>
        <dbReference type="EMBL" id="ASK70657.1"/>
    </source>
</evidence>
<gene>
    <name evidence="3" type="ORF">CF168_18280</name>
</gene>
<proteinExistence type="inferred from homology"/>
<dbReference type="InterPro" id="IPR036291">
    <property type="entry name" value="NAD(P)-bd_dom_sf"/>
</dbReference>
<dbReference type="Proteomes" id="UP000198367">
    <property type="component" value="Chromosome"/>
</dbReference>
<accession>A0A220UR22</accession>
<evidence type="ECO:0000256" key="1">
    <source>
        <dbReference type="ARBA" id="ARBA00006484"/>
    </source>
</evidence>
<dbReference type="SUPFAM" id="SSF51735">
    <property type="entry name" value="NAD(P)-binding Rossmann-fold domains"/>
    <property type="match status" value="1"/>
</dbReference>
<dbReference type="GO" id="GO:0016491">
    <property type="term" value="F:oxidoreductase activity"/>
    <property type="evidence" value="ECO:0007669"/>
    <property type="project" value="UniProtKB-KW"/>
</dbReference>